<accession>A0A243CV55</accession>
<protein>
    <recommendedName>
        <fullName evidence="1">Calcineurin-like phosphoesterase domain-containing protein</fullName>
    </recommendedName>
</protein>
<gene>
    <name evidence="2" type="ORF">BK749_16150</name>
</gene>
<comment type="caution">
    <text evidence="2">The sequence shown here is derived from an EMBL/GenBank/DDBJ whole genome shotgun (WGS) entry which is preliminary data.</text>
</comment>
<evidence type="ECO:0000313" key="2">
    <source>
        <dbReference type="EMBL" id="OTY74011.1"/>
    </source>
</evidence>
<organism evidence="2 3">
    <name type="scientific">Bacillus thuringiensis serovar vazensis</name>
    <dbReference type="NCBI Taxonomy" id="180867"/>
    <lineage>
        <taxon>Bacteria</taxon>
        <taxon>Bacillati</taxon>
        <taxon>Bacillota</taxon>
        <taxon>Bacilli</taxon>
        <taxon>Bacillales</taxon>
        <taxon>Bacillaceae</taxon>
        <taxon>Bacillus</taxon>
        <taxon>Bacillus cereus group</taxon>
    </lineage>
</organism>
<dbReference type="Proteomes" id="UP000194911">
    <property type="component" value="Unassembled WGS sequence"/>
</dbReference>
<dbReference type="GO" id="GO:0009166">
    <property type="term" value="P:nucleotide catabolic process"/>
    <property type="evidence" value="ECO:0007669"/>
    <property type="project" value="InterPro"/>
</dbReference>
<sequence>MLGKGRCCQILQIMESLQYDASILGNHDFDFGIETLINNIKQSKVPIVAANIVECINGQKVSWSKPYIILERDELKVEIIGLLTTETVTTTKSKYIEGLKFIEPAIIAKEIVGQLREKGCQIIIILSHQGIKLKMDVTEADQGELVDLAGSLQRGSVDTIIGGHVHQRFTKKINDIPVIIAESMTQALGHIQLFFDSNKQSVVFSKMNLVETHTKLTDGTQLFVQL</sequence>
<dbReference type="RefSeq" id="WP_050427597.1">
    <property type="nucleotide sequence ID" value="NZ_NFDQ01000070.1"/>
</dbReference>
<dbReference type="InterPro" id="IPR006179">
    <property type="entry name" value="5_nucleotidase/apyrase"/>
</dbReference>
<dbReference type="InterPro" id="IPR029052">
    <property type="entry name" value="Metallo-depent_PP-like"/>
</dbReference>
<evidence type="ECO:0000313" key="3">
    <source>
        <dbReference type="Proteomes" id="UP000194911"/>
    </source>
</evidence>
<dbReference type="SUPFAM" id="SSF56300">
    <property type="entry name" value="Metallo-dependent phosphatases"/>
    <property type="match status" value="1"/>
</dbReference>
<dbReference type="EMBL" id="NFDQ01000070">
    <property type="protein sequence ID" value="OTY74011.1"/>
    <property type="molecule type" value="Genomic_DNA"/>
</dbReference>
<proteinExistence type="predicted"/>
<reference evidence="2 3" key="1">
    <citation type="submission" date="2016-10" db="EMBL/GenBank/DDBJ databases">
        <title>Comparative genomics of Bacillus thuringiensis reveals a path to pathogens against multiple invertebrate hosts.</title>
        <authorList>
            <person name="Zheng J."/>
            <person name="Gao Q."/>
            <person name="Liu H."/>
            <person name="Peng D."/>
            <person name="Ruan L."/>
            <person name="Sun M."/>
        </authorList>
    </citation>
    <scope>NUCLEOTIDE SEQUENCE [LARGE SCALE GENOMIC DNA]</scope>
    <source>
        <strain evidence="2">BGSC 4CE1</strain>
    </source>
</reference>
<dbReference type="Pfam" id="PF00149">
    <property type="entry name" value="Metallophos"/>
    <property type="match status" value="1"/>
</dbReference>
<dbReference type="Gene3D" id="3.60.21.10">
    <property type="match status" value="1"/>
</dbReference>
<dbReference type="GO" id="GO:0016787">
    <property type="term" value="F:hydrolase activity"/>
    <property type="evidence" value="ECO:0007669"/>
    <property type="project" value="InterPro"/>
</dbReference>
<feature type="domain" description="Calcineurin-like phosphoesterase" evidence="1">
    <location>
        <begin position="21"/>
        <end position="167"/>
    </location>
</feature>
<dbReference type="PANTHER" id="PTHR11575:SF24">
    <property type="entry name" value="5'-NUCLEOTIDASE"/>
    <property type="match status" value="1"/>
</dbReference>
<dbReference type="PRINTS" id="PR01607">
    <property type="entry name" value="APYRASEFAMLY"/>
</dbReference>
<dbReference type="PANTHER" id="PTHR11575">
    <property type="entry name" value="5'-NUCLEOTIDASE-RELATED"/>
    <property type="match status" value="1"/>
</dbReference>
<dbReference type="InterPro" id="IPR004843">
    <property type="entry name" value="Calcineurin-like_PHP"/>
</dbReference>
<name>A0A243CV55_BACTU</name>
<dbReference type="AlphaFoldDB" id="A0A243CV55"/>
<evidence type="ECO:0000259" key="1">
    <source>
        <dbReference type="Pfam" id="PF00149"/>
    </source>
</evidence>